<dbReference type="Proteomes" id="UP001056576">
    <property type="component" value="Segment"/>
</dbReference>
<sequence length="146" mass="16869">MTWNLRVIRYVDGDDVRYGLHDVYYDREGKPNGYNAIAHVYDESPTFDGFLSNLEDALALPLYDPDKPEVTPRSVTIPRTGVEVRLRGVRDHHRMVSISARQELTYRGHRMTAAERDHLEVVYDYHKHMAKALTEALGVLRDKDEA</sequence>
<evidence type="ECO:0000313" key="1">
    <source>
        <dbReference type="EMBL" id="USN15272.1"/>
    </source>
</evidence>
<gene>
    <name evidence="1" type="ORF">KIKIMORA_01260</name>
</gene>
<keyword evidence="2" id="KW-1185">Reference proteome</keyword>
<organism evidence="1 2">
    <name type="scientific">Brevundimonas phage vB_BpoS-Kikimora</name>
    <dbReference type="NCBI Taxonomy" id="2948601"/>
    <lineage>
        <taxon>Viruses</taxon>
        <taxon>Duplodnaviria</taxon>
        <taxon>Heunggongvirae</taxon>
        <taxon>Uroviricota</taxon>
        <taxon>Caudoviricetes</taxon>
        <taxon>Jeanschmidtviridae</taxon>
        <taxon>Kikimoravirus</taxon>
        <taxon>Kikimoravirus kikimora</taxon>
    </lineage>
</organism>
<reference evidence="1 2" key="1">
    <citation type="submission" date="2022-05" db="EMBL/GenBank/DDBJ databases">
        <authorList>
            <person name="Friedrich I."/>
            <person name="Poehlein A."/>
            <person name="Schneider D."/>
            <person name="Hertel R."/>
            <person name="Daniel R."/>
        </authorList>
    </citation>
    <scope>NUCLEOTIDE SEQUENCE [LARGE SCALE GENOMIC DNA]</scope>
</reference>
<accession>A0A9E7MSJ1</accession>
<evidence type="ECO:0000313" key="2">
    <source>
        <dbReference type="Proteomes" id="UP001056576"/>
    </source>
</evidence>
<dbReference type="EMBL" id="ON529857">
    <property type="protein sequence ID" value="USN15272.1"/>
    <property type="molecule type" value="Genomic_DNA"/>
</dbReference>
<name>A0A9E7MSJ1_9CAUD</name>
<protein>
    <submittedName>
        <fullName evidence="1">Uncharacterized protein</fullName>
    </submittedName>
</protein>
<proteinExistence type="predicted"/>